<feature type="compositionally biased region" description="Polar residues" evidence="1">
    <location>
        <begin position="1187"/>
        <end position="1206"/>
    </location>
</feature>
<feature type="domain" description="Rho-GAP" evidence="2">
    <location>
        <begin position="77"/>
        <end position="273"/>
    </location>
</feature>
<organism evidence="3 4">
    <name type="scientific">Lentinula boryana</name>
    <dbReference type="NCBI Taxonomy" id="40481"/>
    <lineage>
        <taxon>Eukaryota</taxon>
        <taxon>Fungi</taxon>
        <taxon>Dikarya</taxon>
        <taxon>Basidiomycota</taxon>
        <taxon>Agaricomycotina</taxon>
        <taxon>Agaricomycetes</taxon>
        <taxon>Agaricomycetidae</taxon>
        <taxon>Agaricales</taxon>
        <taxon>Marasmiineae</taxon>
        <taxon>Omphalotaceae</taxon>
        <taxon>Lentinula</taxon>
    </lineage>
</organism>
<dbReference type="SMART" id="SM00324">
    <property type="entry name" value="RhoGAP"/>
    <property type="match status" value="1"/>
</dbReference>
<feature type="region of interest" description="Disordered" evidence="1">
    <location>
        <begin position="688"/>
        <end position="762"/>
    </location>
</feature>
<feature type="region of interest" description="Disordered" evidence="1">
    <location>
        <begin position="1"/>
        <end position="52"/>
    </location>
</feature>
<evidence type="ECO:0000259" key="2">
    <source>
        <dbReference type="PROSITE" id="PS50238"/>
    </source>
</evidence>
<dbReference type="PROSITE" id="PS50238">
    <property type="entry name" value="RHOGAP"/>
    <property type="match status" value="1"/>
</dbReference>
<feature type="compositionally biased region" description="Basic and acidic residues" evidence="1">
    <location>
        <begin position="690"/>
        <end position="700"/>
    </location>
</feature>
<feature type="compositionally biased region" description="Low complexity" evidence="1">
    <location>
        <begin position="727"/>
        <end position="737"/>
    </location>
</feature>
<dbReference type="Pfam" id="PF08101">
    <property type="entry name" value="Msb1-Mug8_dom"/>
    <property type="match status" value="1"/>
</dbReference>
<dbReference type="EMBL" id="MU790730">
    <property type="protein sequence ID" value="KAJ3993978.1"/>
    <property type="molecule type" value="Genomic_DNA"/>
</dbReference>
<feature type="compositionally biased region" description="Low complexity" evidence="1">
    <location>
        <begin position="656"/>
        <end position="675"/>
    </location>
</feature>
<feature type="region of interest" description="Disordered" evidence="1">
    <location>
        <begin position="1368"/>
        <end position="1394"/>
    </location>
</feature>
<feature type="compositionally biased region" description="Polar residues" evidence="1">
    <location>
        <begin position="429"/>
        <end position="452"/>
    </location>
</feature>
<comment type="caution">
    <text evidence="3">The sequence shown here is derived from an EMBL/GenBank/DDBJ whole genome shotgun (WGS) entry which is preliminary data.</text>
</comment>
<feature type="compositionally biased region" description="Basic and acidic residues" evidence="1">
    <location>
        <begin position="1368"/>
        <end position="1385"/>
    </location>
</feature>
<evidence type="ECO:0000256" key="1">
    <source>
        <dbReference type="SAM" id="MobiDB-lite"/>
    </source>
</evidence>
<protein>
    <recommendedName>
        <fullName evidence="2">Rho-GAP domain-containing protein</fullName>
    </recommendedName>
</protein>
<feature type="compositionally biased region" description="Basic and acidic residues" evidence="1">
    <location>
        <begin position="746"/>
        <end position="756"/>
    </location>
</feature>
<feature type="region of interest" description="Disordered" evidence="1">
    <location>
        <begin position="1276"/>
        <end position="1325"/>
    </location>
</feature>
<reference evidence="3" key="1">
    <citation type="submission" date="2022-08" db="EMBL/GenBank/DDBJ databases">
        <authorList>
            <consortium name="DOE Joint Genome Institute"/>
            <person name="Min B."/>
            <person name="Riley R."/>
            <person name="Sierra-Patev S."/>
            <person name="Naranjo-Ortiz M."/>
            <person name="Looney B."/>
            <person name="Konkel Z."/>
            <person name="Slot J.C."/>
            <person name="Sakamoto Y."/>
            <person name="Steenwyk J.L."/>
            <person name="Rokas A."/>
            <person name="Carro J."/>
            <person name="Camarero S."/>
            <person name="Ferreira P."/>
            <person name="Molpeceres G."/>
            <person name="Ruiz-Duenas F.J."/>
            <person name="Serrano A."/>
            <person name="Henrissat B."/>
            <person name="Drula E."/>
            <person name="Hughes K.W."/>
            <person name="Mata J.L."/>
            <person name="Ishikawa N.K."/>
            <person name="Vargas-Isla R."/>
            <person name="Ushijima S."/>
            <person name="Smith C.A."/>
            <person name="Ahrendt S."/>
            <person name="Andreopoulos W."/>
            <person name="He G."/>
            <person name="Labutti K."/>
            <person name="Lipzen A."/>
            <person name="Ng V."/>
            <person name="Sandor L."/>
            <person name="Barry K."/>
            <person name="Martinez A.T."/>
            <person name="Xiao Y."/>
            <person name="Gibbons J.G."/>
            <person name="Terashima K."/>
            <person name="Hibbett D.S."/>
            <person name="Grigoriev I.V."/>
        </authorList>
    </citation>
    <scope>NUCLEOTIDE SEQUENCE</scope>
    <source>
        <strain evidence="3">TFB10827</strain>
    </source>
</reference>
<accession>A0ABQ8Q662</accession>
<evidence type="ECO:0000313" key="3">
    <source>
        <dbReference type="EMBL" id="KAJ3993978.1"/>
    </source>
</evidence>
<feature type="region of interest" description="Disordered" evidence="1">
    <location>
        <begin position="627"/>
        <end position="675"/>
    </location>
</feature>
<dbReference type="InterPro" id="IPR037508">
    <property type="entry name" value="Msb1/Mug8"/>
</dbReference>
<keyword evidence="4" id="KW-1185">Reference proteome</keyword>
<proteinExistence type="predicted"/>
<feature type="compositionally biased region" description="Polar residues" evidence="1">
    <location>
        <begin position="627"/>
        <end position="646"/>
    </location>
</feature>
<name>A0ABQ8Q662_9AGAR</name>
<dbReference type="InterPro" id="IPR000198">
    <property type="entry name" value="RhoGAP_dom"/>
</dbReference>
<dbReference type="Proteomes" id="UP001163828">
    <property type="component" value="Unassembled WGS sequence"/>
</dbReference>
<dbReference type="PANTHER" id="PTHR28093:SF1">
    <property type="entry name" value="MORPHOGENESIS-RELATED PROTEIN MSB1"/>
    <property type="match status" value="1"/>
</dbReference>
<evidence type="ECO:0000313" key="4">
    <source>
        <dbReference type="Proteomes" id="UP001163828"/>
    </source>
</evidence>
<dbReference type="Gene3D" id="1.10.555.10">
    <property type="entry name" value="Rho GTPase activation protein"/>
    <property type="match status" value="1"/>
</dbReference>
<dbReference type="SUPFAM" id="SSF48350">
    <property type="entry name" value="GTPase activation domain, GAP"/>
    <property type="match status" value="1"/>
</dbReference>
<dbReference type="InterPro" id="IPR012965">
    <property type="entry name" value="Msb1/Mug8_dom"/>
</dbReference>
<feature type="compositionally biased region" description="Polar residues" evidence="1">
    <location>
        <begin position="413"/>
        <end position="422"/>
    </location>
</feature>
<gene>
    <name evidence="3" type="ORF">F5050DRAFT_589921</name>
</gene>
<feature type="region of interest" description="Disordered" evidence="1">
    <location>
        <begin position="413"/>
        <end position="452"/>
    </location>
</feature>
<feature type="region of interest" description="Disordered" evidence="1">
    <location>
        <begin position="487"/>
        <end position="515"/>
    </location>
</feature>
<feature type="region of interest" description="Disordered" evidence="1">
    <location>
        <begin position="1178"/>
        <end position="1250"/>
    </location>
</feature>
<dbReference type="InterPro" id="IPR008936">
    <property type="entry name" value="Rho_GTPase_activation_prot"/>
</dbReference>
<feature type="compositionally biased region" description="Polar residues" evidence="1">
    <location>
        <begin position="492"/>
        <end position="501"/>
    </location>
</feature>
<sequence length="1521" mass="163203">MPLFFSKVFGRKKHEDKASTSSKSSASPLEGKFEYVIPSPSPEKRPDYPHLSLNLPERRENRVLSNIFENGDVAGRTRLSTEQALVIVRTCSQVIIARGLETLGIMHPHWHSASPATQQRLILLFIQSSAADFESEINSTRSAHDVAAVFRWALRHLELPGPSFGNDQTWYHDFFEAEQTASYPPKSFSEILAPQLPPVNLELLTTTLDLFSSLAAHSEANGISGSKLSKLLGLWLLTAERSTPGDDFLAFYTKWDKYGRILEHLFLSHIRNEIANHRMPKRLVELVKHYPYTGKTQSSTEQDLLPRPRFSTRRYDALFVHIDTESPISGSRASKVSLQIVVDALNAITPSTEAPPYSIWQKIQQGANAGDEEMLYSPSIGKFPGVGRILSDETLGILSLLAEDEIQRESSINFISHANPPQENGAGRRSTSGYARQMSTSSSDTVTPQRPNLTTLGLNLDWSSFSSSGFSQSSPLLTPLAETLLESKDSEVTSPSLSPSRKGSKKSVKTPLHQSRRSLDVLPPITIPTTSITGFQLQSDPTTTSGMVAKTSSRVTKLELISLDEGFIDFWNDSLLDPITNIETWPKFVVCRLKASVTSELVLGEGGEGKKIEWMVVEQQYVKPTPNLSSVAQSPISPSADNSAIETSEGPPTVESASSPQSPAKRASSPRPSLSSLNASVKRFSFWAGSKKDKGDKEDSSSTATAKKKVKGAKVGEMGEILFTEGPKSPKASSPPKKTVEVPAVVREEQESHEIMNDVPVTKMDAEIGGERIPALEIAAVTAGITSVVAETTAKAQQDNEHAPLEVKEVQKKVDPAVTEATNELSKQDMNRISTLAPVSQQEVSFAAEPSSIIQADETALDNTTTLEPVDVTPTAVFVAETLKADADGFVAELIPTEPAIQVQGNTALEESAEQPSDVQVLIAREAFVAEGPDNELVAENRQVAAETVTEPIAINEPVADVSELTTSEQHVSPATDEPTPVQQEPTSISEELVVPSIPEAAQAITAPASVQEPVVVVSENAATDETVRTSEELVTDDTPEPAESATVPVLQEAEEEIVLANHPKEPEPVLNATFLTEELVLQEDAPLDDAVSASQGQPILAQESNEPQIEPQTSRIVEAVSHEEADVPISTFAFGHLNVVVEQPDKSRPVEPIEEAEMSPVVGEGIAQEAEIVSEPTYQREDPQHSPESLTNDPASVSDSTSSAPVESIPAEVTEALAVPSEAVGPVTTDVNGTSLSENAVPETGDNTQILSDDVAAAPSPGMEPASEVAVISTATPVQEQEVSGDVEIEPRITEVSTEPMADTSEKLEPELAPSAPVDSVAPSVNLAPEGAEDALPEAGVKDIPAQSSSEPAEIIASVYSVEKIPDEVHDNEAEPLVRSELLREPSPGTEDDAISLAEVPVVTAPVILPVSPSIPSVNIDTPPEEEKEEVMEVPINDNLPDNHLPPAPQTIVLSGGTVGPALALSSSEAMTTAQVGETSNAEEMSQTVGEELKIDNVDVAVDVEGTEEIRYDSQVSEST</sequence>
<dbReference type="PANTHER" id="PTHR28093">
    <property type="entry name" value="MORPHOGENESIS-RELATED PROTEIN MSB1"/>
    <property type="match status" value="1"/>
</dbReference>
<feature type="compositionally biased region" description="Polar residues" evidence="1">
    <location>
        <begin position="1230"/>
        <end position="1239"/>
    </location>
</feature>